<organism evidence="1 3">
    <name type="scientific">Flavobacterium tructae</name>
    <dbReference type="NCBI Taxonomy" id="1114873"/>
    <lineage>
        <taxon>Bacteria</taxon>
        <taxon>Pseudomonadati</taxon>
        <taxon>Bacteroidota</taxon>
        <taxon>Flavobacteriia</taxon>
        <taxon>Flavobacteriales</taxon>
        <taxon>Flavobacteriaceae</taxon>
        <taxon>Flavobacterium</taxon>
    </lineage>
</organism>
<proteinExistence type="predicted"/>
<evidence type="ECO:0000313" key="2">
    <source>
        <dbReference type="EMBL" id="OXB15910.1"/>
    </source>
</evidence>
<dbReference type="OrthoDB" id="1427532at2"/>
<keyword evidence="4" id="KW-1185">Reference proteome</keyword>
<reference evidence="2 4" key="3">
    <citation type="submission" date="2016-11" db="EMBL/GenBank/DDBJ databases">
        <title>Whole genomes of Flavobacteriaceae.</title>
        <authorList>
            <person name="Stine C."/>
            <person name="Li C."/>
            <person name="Tadesse D."/>
        </authorList>
    </citation>
    <scope>NUCLEOTIDE SEQUENCE [LARGE SCALE GENOMIC DNA]</scope>
    <source>
        <strain evidence="2 4">ATCC BAA-2541</strain>
    </source>
</reference>
<dbReference type="RefSeq" id="WP_070908625.1">
    <property type="nucleotide sequence ID" value="NZ_MIKE01000027.1"/>
</dbReference>
<name>A0A1S1J2I9_9FLAO</name>
<evidence type="ECO:0000313" key="1">
    <source>
        <dbReference type="EMBL" id="OHT43679.1"/>
    </source>
</evidence>
<reference evidence="3" key="2">
    <citation type="submission" date="2016-09" db="EMBL/GenBank/DDBJ databases">
        <authorList>
            <person name="Chen S."/>
            <person name="Walker E."/>
        </authorList>
    </citation>
    <scope>NUCLEOTIDE SEQUENCE [LARGE SCALE GENOMIC DNA]</scope>
    <source>
        <strain evidence="3">MSU</strain>
    </source>
</reference>
<protein>
    <submittedName>
        <fullName evidence="1">Uncharacterized protein</fullName>
    </submittedName>
</protein>
<dbReference type="Proteomes" id="UP000198319">
    <property type="component" value="Unassembled WGS sequence"/>
</dbReference>
<evidence type="ECO:0000313" key="4">
    <source>
        <dbReference type="Proteomes" id="UP000198319"/>
    </source>
</evidence>
<dbReference type="AlphaFoldDB" id="A0A1S1J2I9"/>
<accession>A0A1S1J2I9</accession>
<dbReference type="Proteomes" id="UP000180252">
    <property type="component" value="Unassembled WGS sequence"/>
</dbReference>
<dbReference type="EMBL" id="MIKE01000027">
    <property type="protein sequence ID" value="OHT43679.1"/>
    <property type="molecule type" value="Genomic_DNA"/>
</dbReference>
<sequence>MRDFSVFIITNSISDLTKLKFPEFDIVNIRSEIFKKFCEKTFTRTEEFLPKIDEEYQYDKIERFAIIKKDNKKFGEKKIHNLFNFLLILFPSTLSVEYMLDYNIVIDDLRFSSSFHNETNISSRDSYLLFNEDKLDEVNLFIEKYFENYLEIKYLKSSIQNYLNAFDSNYFHFSFIAFCICLESITVGKAELNYRIARNIAVICGKDRETSAVIFKNIKKIYNLRSEIVHGTEFSDDKVSDYLYYLELICSKLITELLKHNVNNIDSLNEKITTLGFGERSIISENWINTDFNNIIENKIYGEL</sequence>
<evidence type="ECO:0000313" key="3">
    <source>
        <dbReference type="Proteomes" id="UP000180252"/>
    </source>
</evidence>
<comment type="caution">
    <text evidence="1">The sequence shown here is derived from an EMBL/GenBank/DDBJ whole genome shotgun (WGS) entry which is preliminary data.</text>
</comment>
<dbReference type="EMBL" id="MUHG01000031">
    <property type="protein sequence ID" value="OXB15910.1"/>
    <property type="molecule type" value="Genomic_DNA"/>
</dbReference>
<reference evidence="1" key="1">
    <citation type="submission" date="2016-09" db="EMBL/GenBank/DDBJ databases">
        <authorList>
            <person name="Capua I."/>
            <person name="De Benedictis P."/>
            <person name="Joannis T."/>
            <person name="Lombin L.H."/>
            <person name="Cattoli G."/>
        </authorList>
    </citation>
    <scope>NUCLEOTIDE SEQUENCE [LARGE SCALE GENOMIC DNA]</scope>
    <source>
        <strain evidence="1">MSU</strain>
    </source>
</reference>
<gene>
    <name evidence="2" type="ORF">B0A71_20105</name>
    <name evidence="1" type="ORF">BHE19_18080</name>
</gene>